<sequence length="377" mass="41640">MPPNRNLPVGQHESQPSKQRIKQMNTSRVRARPPFDLIEAFCNPNFEPSIMLSPQLREDVGLPPHFLPPITTLRGFMTMKDQRYLDSAREIEQLIADPHRDNPVAITAEEEDLMSEITLEDVDKMLDGIAPASPGIEQTANQHWNDSMATMSQGRELTGEVILEDTDKILDSTVPENPDLEQNSIEDLTSNLSSLSETLSEPPSTPESDRVPRRVRYAAASSPEPGLARRTRSMTATAISASASPAPLSGPSEIDEPSSWETACQADKHMSHLKDAGKGWLEITDTWNRETGHKKTKQEVKARWELINRTIGRWTGVDIAIGGIAAEIGSNLPIELWDSIAVAVSANVGFEVSGEESVARYAASENPTQKRTRDIVY</sequence>
<feature type="region of interest" description="Disordered" evidence="1">
    <location>
        <begin position="1"/>
        <end position="28"/>
    </location>
</feature>
<organism evidence="2 3">
    <name type="scientific">Penicillium brevicompactum</name>
    <dbReference type="NCBI Taxonomy" id="5074"/>
    <lineage>
        <taxon>Eukaryota</taxon>
        <taxon>Fungi</taxon>
        <taxon>Dikarya</taxon>
        <taxon>Ascomycota</taxon>
        <taxon>Pezizomycotina</taxon>
        <taxon>Eurotiomycetes</taxon>
        <taxon>Eurotiomycetidae</taxon>
        <taxon>Eurotiales</taxon>
        <taxon>Aspergillaceae</taxon>
        <taxon>Penicillium</taxon>
    </lineage>
</organism>
<gene>
    <name evidence="2" type="ORF">N7452_002779</name>
</gene>
<name>A0A9W9QSD3_PENBR</name>
<proteinExistence type="predicted"/>
<evidence type="ECO:0000256" key="1">
    <source>
        <dbReference type="SAM" id="MobiDB-lite"/>
    </source>
</evidence>
<protein>
    <submittedName>
        <fullName evidence="2">Uncharacterized protein</fullName>
    </submittedName>
</protein>
<evidence type="ECO:0000313" key="3">
    <source>
        <dbReference type="Proteomes" id="UP001147695"/>
    </source>
</evidence>
<evidence type="ECO:0000313" key="2">
    <source>
        <dbReference type="EMBL" id="KAJ5344775.1"/>
    </source>
</evidence>
<dbReference type="EMBL" id="JAPZBQ010000002">
    <property type="protein sequence ID" value="KAJ5344775.1"/>
    <property type="molecule type" value="Genomic_DNA"/>
</dbReference>
<feature type="region of interest" description="Disordered" evidence="1">
    <location>
        <begin position="193"/>
        <end position="258"/>
    </location>
</feature>
<accession>A0A9W9QSD3</accession>
<comment type="caution">
    <text evidence="2">The sequence shown here is derived from an EMBL/GenBank/DDBJ whole genome shotgun (WGS) entry which is preliminary data.</text>
</comment>
<feature type="compositionally biased region" description="Low complexity" evidence="1">
    <location>
        <begin position="233"/>
        <end position="252"/>
    </location>
</feature>
<dbReference type="AlphaFoldDB" id="A0A9W9QSD3"/>
<feature type="compositionally biased region" description="Polar residues" evidence="1">
    <location>
        <begin position="12"/>
        <end position="28"/>
    </location>
</feature>
<feature type="compositionally biased region" description="Low complexity" evidence="1">
    <location>
        <begin position="193"/>
        <end position="202"/>
    </location>
</feature>
<dbReference type="Proteomes" id="UP001147695">
    <property type="component" value="Unassembled WGS sequence"/>
</dbReference>
<reference evidence="2" key="2">
    <citation type="journal article" date="2023" name="IMA Fungus">
        <title>Comparative genomic study of the Penicillium genus elucidates a diverse pangenome and 15 lateral gene transfer events.</title>
        <authorList>
            <person name="Petersen C."/>
            <person name="Sorensen T."/>
            <person name="Nielsen M.R."/>
            <person name="Sondergaard T.E."/>
            <person name="Sorensen J.L."/>
            <person name="Fitzpatrick D.A."/>
            <person name="Frisvad J.C."/>
            <person name="Nielsen K.L."/>
        </authorList>
    </citation>
    <scope>NUCLEOTIDE SEQUENCE</scope>
    <source>
        <strain evidence="2">IBT 35673</strain>
    </source>
</reference>
<reference evidence="2" key="1">
    <citation type="submission" date="2022-12" db="EMBL/GenBank/DDBJ databases">
        <authorList>
            <person name="Petersen C."/>
        </authorList>
    </citation>
    <scope>NUCLEOTIDE SEQUENCE</scope>
    <source>
        <strain evidence="2">IBT 35673</strain>
    </source>
</reference>